<dbReference type="InterPro" id="IPR029045">
    <property type="entry name" value="ClpP/crotonase-like_dom_sf"/>
</dbReference>
<reference evidence="1 2" key="1">
    <citation type="submission" date="2019-02" db="EMBL/GenBank/DDBJ databases">
        <title>Halieaceae_genomes.</title>
        <authorList>
            <person name="Li S.-H."/>
        </authorList>
    </citation>
    <scope>NUCLEOTIDE SEQUENCE [LARGE SCALE GENOMIC DNA]</scope>
    <source>
        <strain evidence="1 2">JH123</strain>
    </source>
</reference>
<evidence type="ECO:0000313" key="1">
    <source>
        <dbReference type="EMBL" id="UZP75052.1"/>
    </source>
</evidence>
<dbReference type="EMBL" id="CP036501">
    <property type="protein sequence ID" value="UZP75052.1"/>
    <property type="molecule type" value="Genomic_DNA"/>
</dbReference>
<gene>
    <name evidence="1" type="ORF">E0F26_10015</name>
</gene>
<keyword evidence="2" id="KW-1185">Reference proteome</keyword>
<dbReference type="PANTHER" id="PTHR11941">
    <property type="entry name" value="ENOYL-COA HYDRATASE-RELATED"/>
    <property type="match status" value="1"/>
</dbReference>
<name>A0ABY6Q8R5_9GAMM</name>
<evidence type="ECO:0000313" key="2">
    <source>
        <dbReference type="Proteomes" id="UP001317963"/>
    </source>
</evidence>
<dbReference type="CDD" id="cd06558">
    <property type="entry name" value="crotonase-like"/>
    <property type="match status" value="1"/>
</dbReference>
<dbReference type="Pfam" id="PF00378">
    <property type="entry name" value="ECH_1"/>
    <property type="match status" value="1"/>
</dbReference>
<dbReference type="InterPro" id="IPR001753">
    <property type="entry name" value="Enoyl-CoA_hydra/iso"/>
</dbReference>
<dbReference type="Proteomes" id="UP001317963">
    <property type="component" value="Chromosome"/>
</dbReference>
<accession>A0ABY6Q8R5</accession>
<organism evidence="1 2">
    <name type="scientific">Candidatus Paraluminiphilus aquimaris</name>
    <dbReference type="NCBI Taxonomy" id="2518994"/>
    <lineage>
        <taxon>Bacteria</taxon>
        <taxon>Pseudomonadati</taxon>
        <taxon>Pseudomonadota</taxon>
        <taxon>Gammaproteobacteria</taxon>
        <taxon>Cellvibrionales</taxon>
        <taxon>Halieaceae</taxon>
        <taxon>Candidatus Paraluminiphilus</taxon>
    </lineage>
</organism>
<dbReference type="RefSeq" id="WP_279241519.1">
    <property type="nucleotide sequence ID" value="NZ_CP036501.1"/>
</dbReference>
<dbReference type="PANTHER" id="PTHR11941:SF75">
    <property type="entry name" value="ENOYL-COA HYDRATASE_ISOMERASE FAMILY PROTEIN"/>
    <property type="match status" value="1"/>
</dbReference>
<sequence length="221" mass="23965">MPAIHRHQFIGEGRFNPETLGQFDEAITNAIADEECQVLLLAGEGKNFSQGLDLDYLMASGDKEFTELCMRVLARVLDAPFPVVSVVTGHAFGLGAMIVLASDYSVMREDRGFFCLPEVDLNMTLTVRMNELVCSKLSPLAIRAALLTGERLTASRALDLEVVDATGSMDDLEAMGLELAAPMMGKNRRSLAGLKRGFNQPIIELIESDEPDGPISAPAFS</sequence>
<dbReference type="Gene3D" id="3.90.226.10">
    <property type="entry name" value="2-enoyl-CoA Hydratase, Chain A, domain 1"/>
    <property type="match status" value="1"/>
</dbReference>
<proteinExistence type="predicted"/>
<protein>
    <submittedName>
        <fullName evidence="1">Enoyl-CoA hydratase/isomerase family protein</fullName>
    </submittedName>
</protein>
<dbReference type="SUPFAM" id="SSF52096">
    <property type="entry name" value="ClpP/crotonase"/>
    <property type="match status" value="1"/>
</dbReference>